<accession>A0ABT8YK15</accession>
<comment type="caution">
    <text evidence="1">The sequence shown here is derived from an EMBL/GenBank/DDBJ whole genome shotgun (WGS) entry which is preliminary data.</text>
</comment>
<dbReference type="RefSeq" id="WP_304375727.1">
    <property type="nucleotide sequence ID" value="NZ_JAUOZU010000006.1"/>
</dbReference>
<proteinExistence type="predicted"/>
<evidence type="ECO:0000313" key="1">
    <source>
        <dbReference type="EMBL" id="MDO6963817.1"/>
    </source>
</evidence>
<dbReference type="InterPro" id="IPR010323">
    <property type="entry name" value="DUF924"/>
</dbReference>
<keyword evidence="2" id="KW-1185">Reference proteome</keyword>
<dbReference type="Gene3D" id="1.25.40.10">
    <property type="entry name" value="Tetratricopeptide repeat domain"/>
    <property type="match status" value="1"/>
</dbReference>
<protein>
    <submittedName>
        <fullName evidence="1">DUF924 family protein</fullName>
    </submittedName>
</protein>
<gene>
    <name evidence="1" type="ORF">Q4481_07595</name>
</gene>
<name>A0ABT8YK15_9HYPH</name>
<reference evidence="1" key="1">
    <citation type="journal article" date="2015" name="Int. J. Syst. Evol. Microbiol.">
        <title>Rhizobium alvei sp. nov., isolated from a freshwater river.</title>
        <authorList>
            <person name="Sheu S.Y."/>
            <person name="Huang H.W."/>
            <person name="Young C.C."/>
            <person name="Chen W.M."/>
        </authorList>
    </citation>
    <scope>NUCLEOTIDE SEQUENCE</scope>
    <source>
        <strain evidence="1">TNR-22</strain>
    </source>
</reference>
<dbReference type="SUPFAM" id="SSF48452">
    <property type="entry name" value="TPR-like"/>
    <property type="match status" value="1"/>
</dbReference>
<dbReference type="InterPro" id="IPR011990">
    <property type="entry name" value="TPR-like_helical_dom_sf"/>
</dbReference>
<dbReference type="Gene3D" id="1.20.58.320">
    <property type="entry name" value="TPR-like"/>
    <property type="match status" value="1"/>
</dbReference>
<evidence type="ECO:0000313" key="2">
    <source>
        <dbReference type="Proteomes" id="UP001174932"/>
    </source>
</evidence>
<dbReference type="Proteomes" id="UP001174932">
    <property type="component" value="Unassembled WGS sequence"/>
</dbReference>
<dbReference type="Pfam" id="PF06041">
    <property type="entry name" value="DUF924"/>
    <property type="match status" value="1"/>
</dbReference>
<reference evidence="1" key="2">
    <citation type="submission" date="2023-07" db="EMBL/GenBank/DDBJ databases">
        <authorList>
            <person name="Shen H."/>
        </authorList>
    </citation>
    <scope>NUCLEOTIDE SEQUENCE</scope>
    <source>
        <strain evidence="1">TNR-22</strain>
    </source>
</reference>
<dbReference type="EMBL" id="JAUOZU010000006">
    <property type="protein sequence ID" value="MDO6963817.1"/>
    <property type="molecule type" value="Genomic_DNA"/>
</dbReference>
<organism evidence="1 2">
    <name type="scientific">Rhizobium alvei</name>
    <dbReference type="NCBI Taxonomy" id="1132659"/>
    <lineage>
        <taxon>Bacteria</taxon>
        <taxon>Pseudomonadati</taxon>
        <taxon>Pseudomonadota</taxon>
        <taxon>Alphaproteobacteria</taxon>
        <taxon>Hyphomicrobiales</taxon>
        <taxon>Rhizobiaceae</taxon>
        <taxon>Rhizobium/Agrobacterium group</taxon>
        <taxon>Rhizobium</taxon>
    </lineage>
</organism>
<sequence length="181" mass="20778">MGAVSPREVLDFWFAPEVKAHWFDANPDLDAKIRARFGNSCVDARNGALDAWAETPEGALALLILLDQFSRNLHRGSGEAFASDAKAREISAQARARGFDQRVDPDRRTFFYLPLMHSETIEDQRECVRLYEQHGDENSLDFARQHHDIIARFGRFPHRNHALGRTSNEEERIFLETHKGF</sequence>